<reference evidence="2" key="1">
    <citation type="journal article" date="2020" name="Nature">
        <title>Giant virus diversity and host interactions through global metagenomics.</title>
        <authorList>
            <person name="Schulz F."/>
            <person name="Roux S."/>
            <person name="Paez-Espino D."/>
            <person name="Jungbluth S."/>
            <person name="Walsh D.A."/>
            <person name="Denef V.J."/>
            <person name="McMahon K.D."/>
            <person name="Konstantinidis K.T."/>
            <person name="Eloe-Fadrosh E.A."/>
            <person name="Kyrpides N.C."/>
            <person name="Woyke T."/>
        </authorList>
    </citation>
    <scope>NUCLEOTIDE SEQUENCE</scope>
    <source>
        <strain evidence="2">GVMAG-S-1063924-116</strain>
    </source>
</reference>
<proteinExistence type="predicted"/>
<sequence>MSVELQHLEVSRGLDLAGTNMNRKNFLPSSKLNEIRQLLEGKDATKTSKKKELDPSVLRERLLIKQDEGIVHARYDFREMSDQRVIDVNNEIERNARIMNKVHTYKLILGAIWTIADYVMSMYISEMSVSYLEIQMTYMKDYEKHLYRYAESLVEAEDQMEEGEVEEESPLNKIIDSSWKIGLLVVVLNLIAQKWGSAGANMIKPIAKNFMTWFVQDADGGPLDSNNILKESVDSVSDILSLGTDLSKPEAVPEARVDKGAHFKEGLKTGGPPPFS</sequence>
<dbReference type="AlphaFoldDB" id="A0A6C0JUY3"/>
<organism evidence="2">
    <name type="scientific">viral metagenome</name>
    <dbReference type="NCBI Taxonomy" id="1070528"/>
    <lineage>
        <taxon>unclassified sequences</taxon>
        <taxon>metagenomes</taxon>
        <taxon>organismal metagenomes</taxon>
    </lineage>
</organism>
<name>A0A6C0JUY3_9ZZZZ</name>
<evidence type="ECO:0000313" key="2">
    <source>
        <dbReference type="EMBL" id="QHU08616.1"/>
    </source>
</evidence>
<protein>
    <submittedName>
        <fullName evidence="2">Uncharacterized protein</fullName>
    </submittedName>
</protein>
<feature type="compositionally biased region" description="Basic and acidic residues" evidence="1">
    <location>
        <begin position="247"/>
        <end position="267"/>
    </location>
</feature>
<feature type="region of interest" description="Disordered" evidence="1">
    <location>
        <begin position="246"/>
        <end position="276"/>
    </location>
</feature>
<evidence type="ECO:0000256" key="1">
    <source>
        <dbReference type="SAM" id="MobiDB-lite"/>
    </source>
</evidence>
<accession>A0A6C0JUY3</accession>
<dbReference type="EMBL" id="MN740698">
    <property type="protein sequence ID" value="QHU08616.1"/>
    <property type="molecule type" value="Genomic_DNA"/>
</dbReference>